<evidence type="ECO:0000256" key="6">
    <source>
        <dbReference type="ARBA" id="ARBA00023136"/>
    </source>
</evidence>
<dbReference type="Pfam" id="PF01925">
    <property type="entry name" value="TauE"/>
    <property type="match status" value="1"/>
</dbReference>
<evidence type="ECO:0008006" key="9">
    <source>
        <dbReference type="Google" id="ProtNLM"/>
    </source>
</evidence>
<protein>
    <recommendedName>
        <fullName evidence="9">Membrane transporter protein</fullName>
    </recommendedName>
</protein>
<feature type="transmembrane region" description="Helical" evidence="7">
    <location>
        <begin position="127"/>
        <end position="150"/>
    </location>
</feature>
<feature type="transmembrane region" description="Helical" evidence="7">
    <location>
        <begin position="94"/>
        <end position="112"/>
    </location>
</feature>
<feature type="transmembrane region" description="Helical" evidence="7">
    <location>
        <begin position="64"/>
        <end position="87"/>
    </location>
</feature>
<evidence type="ECO:0000256" key="4">
    <source>
        <dbReference type="ARBA" id="ARBA00022692"/>
    </source>
</evidence>
<evidence type="ECO:0000256" key="2">
    <source>
        <dbReference type="ARBA" id="ARBA00022448"/>
    </source>
</evidence>
<evidence type="ECO:0000313" key="8">
    <source>
        <dbReference type="EMBL" id="VAX15382.1"/>
    </source>
</evidence>
<evidence type="ECO:0000256" key="1">
    <source>
        <dbReference type="ARBA" id="ARBA00004651"/>
    </source>
</evidence>
<keyword evidence="4 7" id="KW-0812">Transmembrane</keyword>
<keyword evidence="3" id="KW-1003">Cell membrane</keyword>
<dbReference type="GO" id="GO:0005886">
    <property type="term" value="C:plasma membrane"/>
    <property type="evidence" value="ECO:0007669"/>
    <property type="project" value="UniProtKB-SubCell"/>
</dbReference>
<name>A0A3B1BH07_9ZZZZ</name>
<evidence type="ECO:0000256" key="5">
    <source>
        <dbReference type="ARBA" id="ARBA00022989"/>
    </source>
</evidence>
<evidence type="ECO:0000256" key="3">
    <source>
        <dbReference type="ARBA" id="ARBA00022475"/>
    </source>
</evidence>
<feature type="transmembrane region" description="Helical" evidence="7">
    <location>
        <begin position="6"/>
        <end position="28"/>
    </location>
</feature>
<feature type="transmembrane region" description="Helical" evidence="7">
    <location>
        <begin position="40"/>
        <end position="58"/>
    </location>
</feature>
<keyword evidence="2" id="KW-0813">Transport</keyword>
<evidence type="ECO:0000256" key="7">
    <source>
        <dbReference type="SAM" id="Phobius"/>
    </source>
</evidence>
<dbReference type="EMBL" id="UOGB01000014">
    <property type="protein sequence ID" value="VAX15382.1"/>
    <property type="molecule type" value="Genomic_DNA"/>
</dbReference>
<sequence>MEMIFTGAVIFIGSLLQGVFGFAFVLFATPILSLYLPIKTVAPLLALFLPLLTGVLAVNLRSNFVLANSVPLLVGAIFGAPLGIYLLGSFDDGLVKLALGLFLVVYSAYSLYTSKVMMSFPFWSSGIFGALGGLLGGVFNTSAPPVALYVSSHDWPSQQKRAVLNVFVLTTSIVVLCFHMISENFTYDIMVTFVYLLPAMLAGMITGRWLSKTVNEEKYSKGLYIFLLIIGFELIRHQLDYFM</sequence>
<dbReference type="AlphaFoldDB" id="A0A3B1BH07"/>
<feature type="transmembrane region" description="Helical" evidence="7">
    <location>
        <begin position="187"/>
        <end position="210"/>
    </location>
</feature>
<gene>
    <name evidence="8" type="ORF">MNBD_NITROSPINAE03-1297</name>
</gene>
<feature type="transmembrane region" description="Helical" evidence="7">
    <location>
        <begin position="162"/>
        <end position="181"/>
    </location>
</feature>
<organism evidence="8">
    <name type="scientific">hydrothermal vent metagenome</name>
    <dbReference type="NCBI Taxonomy" id="652676"/>
    <lineage>
        <taxon>unclassified sequences</taxon>
        <taxon>metagenomes</taxon>
        <taxon>ecological metagenomes</taxon>
    </lineage>
</organism>
<reference evidence="8" key="1">
    <citation type="submission" date="2018-06" db="EMBL/GenBank/DDBJ databases">
        <authorList>
            <person name="Zhirakovskaya E."/>
        </authorList>
    </citation>
    <scope>NUCLEOTIDE SEQUENCE</scope>
</reference>
<comment type="subcellular location">
    <subcellularLocation>
        <location evidence="1">Cell membrane</location>
        <topology evidence="1">Multi-pass membrane protein</topology>
    </subcellularLocation>
</comment>
<dbReference type="PANTHER" id="PTHR30269">
    <property type="entry name" value="TRANSMEMBRANE PROTEIN YFCA"/>
    <property type="match status" value="1"/>
</dbReference>
<accession>A0A3B1BH07</accession>
<dbReference type="InterPro" id="IPR052017">
    <property type="entry name" value="TSUP"/>
</dbReference>
<keyword evidence="5 7" id="KW-1133">Transmembrane helix</keyword>
<proteinExistence type="predicted"/>
<dbReference type="InterPro" id="IPR002781">
    <property type="entry name" value="TM_pro_TauE-like"/>
</dbReference>
<keyword evidence="6 7" id="KW-0472">Membrane</keyword>
<dbReference type="PANTHER" id="PTHR30269:SF37">
    <property type="entry name" value="MEMBRANE TRANSPORTER PROTEIN"/>
    <property type="match status" value="1"/>
</dbReference>
<feature type="transmembrane region" description="Helical" evidence="7">
    <location>
        <begin position="222"/>
        <end position="239"/>
    </location>
</feature>